<sequence length="139" mass="15895">MILFIASTWSLAYGCSTDENCWWIRNPSRNYLKLLVRELGPIVRCYNPWDSEPGDDAIPHEFLALARRNLFATGLLPVLLPAEAFLESFFQVDQGLQDRFNGYVRLHKFPNAVNADLLSLRHNLSYKGPADLILTPMEI</sequence>
<evidence type="ECO:0000313" key="3">
    <source>
        <dbReference type="Proteomes" id="UP001341840"/>
    </source>
</evidence>
<dbReference type="EMBL" id="JASCZI010060876">
    <property type="protein sequence ID" value="MED6136538.1"/>
    <property type="molecule type" value="Genomic_DNA"/>
</dbReference>
<name>A0ABU6SL96_9FABA</name>
<proteinExistence type="predicted"/>
<organism evidence="2 3">
    <name type="scientific">Stylosanthes scabra</name>
    <dbReference type="NCBI Taxonomy" id="79078"/>
    <lineage>
        <taxon>Eukaryota</taxon>
        <taxon>Viridiplantae</taxon>
        <taxon>Streptophyta</taxon>
        <taxon>Embryophyta</taxon>
        <taxon>Tracheophyta</taxon>
        <taxon>Spermatophyta</taxon>
        <taxon>Magnoliopsida</taxon>
        <taxon>eudicotyledons</taxon>
        <taxon>Gunneridae</taxon>
        <taxon>Pentapetalae</taxon>
        <taxon>rosids</taxon>
        <taxon>fabids</taxon>
        <taxon>Fabales</taxon>
        <taxon>Fabaceae</taxon>
        <taxon>Papilionoideae</taxon>
        <taxon>50 kb inversion clade</taxon>
        <taxon>dalbergioids sensu lato</taxon>
        <taxon>Dalbergieae</taxon>
        <taxon>Pterocarpus clade</taxon>
        <taxon>Stylosanthes</taxon>
    </lineage>
</organism>
<evidence type="ECO:0000313" key="2">
    <source>
        <dbReference type="EMBL" id="MED6136538.1"/>
    </source>
</evidence>
<gene>
    <name evidence="2" type="ORF">PIB30_056979</name>
</gene>
<reference evidence="2 3" key="1">
    <citation type="journal article" date="2023" name="Plants (Basel)">
        <title>Bridging the Gap: Combining Genomics and Transcriptomics Approaches to Understand Stylosanthes scabra, an Orphan Legume from the Brazilian Caatinga.</title>
        <authorList>
            <person name="Ferreira-Neto J.R.C."/>
            <person name="da Silva M.D."/>
            <person name="Binneck E."/>
            <person name="de Melo N.F."/>
            <person name="da Silva R.H."/>
            <person name="de Melo A.L.T.M."/>
            <person name="Pandolfi V."/>
            <person name="Bustamante F.O."/>
            <person name="Brasileiro-Vidal A.C."/>
            <person name="Benko-Iseppon A.M."/>
        </authorList>
    </citation>
    <scope>NUCLEOTIDE SEQUENCE [LARGE SCALE GENOMIC DNA]</scope>
    <source>
        <tissue evidence="2">Leaves</tissue>
    </source>
</reference>
<feature type="signal peptide" evidence="1">
    <location>
        <begin position="1"/>
        <end position="17"/>
    </location>
</feature>
<evidence type="ECO:0000256" key="1">
    <source>
        <dbReference type="SAM" id="SignalP"/>
    </source>
</evidence>
<feature type="chain" id="PRO_5047062814" evidence="1">
    <location>
        <begin position="18"/>
        <end position="139"/>
    </location>
</feature>
<accession>A0ABU6SL96</accession>
<keyword evidence="1" id="KW-0732">Signal</keyword>
<protein>
    <submittedName>
        <fullName evidence="2">Uncharacterized protein</fullName>
    </submittedName>
</protein>
<comment type="caution">
    <text evidence="2">The sequence shown here is derived from an EMBL/GenBank/DDBJ whole genome shotgun (WGS) entry which is preliminary data.</text>
</comment>
<dbReference type="Proteomes" id="UP001341840">
    <property type="component" value="Unassembled WGS sequence"/>
</dbReference>
<keyword evidence="3" id="KW-1185">Reference proteome</keyword>